<dbReference type="Gene3D" id="3.30.450.20">
    <property type="entry name" value="PAS domain"/>
    <property type="match status" value="1"/>
</dbReference>
<accession>A0ABS5V3H4</accession>
<dbReference type="InterPro" id="IPR029787">
    <property type="entry name" value="Nucleotide_cyclase"/>
</dbReference>
<evidence type="ECO:0000259" key="2">
    <source>
        <dbReference type="PROSITE" id="PS50885"/>
    </source>
</evidence>
<organism evidence="4 5">
    <name type="scientific">Shewanella jiangmenensis</name>
    <dbReference type="NCBI Taxonomy" id="2837387"/>
    <lineage>
        <taxon>Bacteria</taxon>
        <taxon>Pseudomonadati</taxon>
        <taxon>Pseudomonadota</taxon>
        <taxon>Gammaproteobacteria</taxon>
        <taxon>Alteromonadales</taxon>
        <taxon>Shewanellaceae</taxon>
        <taxon>Shewanella</taxon>
    </lineage>
</organism>
<keyword evidence="4" id="KW-0548">Nucleotidyltransferase</keyword>
<keyword evidence="5" id="KW-1185">Reference proteome</keyword>
<dbReference type="RefSeq" id="WP_214506441.1">
    <property type="nucleotide sequence ID" value="NZ_JAHEPS010000002.1"/>
</dbReference>
<dbReference type="PROSITE" id="PS51257">
    <property type="entry name" value="PROKAR_LIPOPROTEIN"/>
    <property type="match status" value="1"/>
</dbReference>
<dbReference type="InterPro" id="IPR052155">
    <property type="entry name" value="Biofilm_reg_signaling"/>
</dbReference>
<evidence type="ECO:0000313" key="5">
    <source>
        <dbReference type="Proteomes" id="UP001195903"/>
    </source>
</evidence>
<keyword evidence="1" id="KW-1133">Transmembrane helix</keyword>
<dbReference type="InterPro" id="IPR000160">
    <property type="entry name" value="GGDEF_dom"/>
</dbReference>
<dbReference type="CDD" id="cd01949">
    <property type="entry name" value="GGDEF"/>
    <property type="match status" value="1"/>
</dbReference>
<evidence type="ECO:0000256" key="1">
    <source>
        <dbReference type="SAM" id="Phobius"/>
    </source>
</evidence>
<dbReference type="InterPro" id="IPR043128">
    <property type="entry name" value="Rev_trsase/Diguanyl_cyclase"/>
</dbReference>
<dbReference type="EC" id="2.7.7.65" evidence="4"/>
<dbReference type="Pfam" id="PF00672">
    <property type="entry name" value="HAMP"/>
    <property type="match status" value="1"/>
</dbReference>
<dbReference type="NCBIfam" id="TIGR00254">
    <property type="entry name" value="GGDEF"/>
    <property type="match status" value="1"/>
</dbReference>
<dbReference type="InterPro" id="IPR003660">
    <property type="entry name" value="HAMP_dom"/>
</dbReference>
<dbReference type="Pfam" id="PF00990">
    <property type="entry name" value="GGDEF"/>
    <property type="match status" value="1"/>
</dbReference>
<dbReference type="SUPFAM" id="SSF55785">
    <property type="entry name" value="PYP-like sensor domain (PAS domain)"/>
    <property type="match status" value="1"/>
</dbReference>
<dbReference type="PANTHER" id="PTHR44757:SF2">
    <property type="entry name" value="BIOFILM ARCHITECTURE MAINTENANCE PROTEIN MBAA"/>
    <property type="match status" value="1"/>
</dbReference>
<dbReference type="GO" id="GO:0052621">
    <property type="term" value="F:diguanylate cyclase activity"/>
    <property type="evidence" value="ECO:0007669"/>
    <property type="project" value="UniProtKB-EC"/>
</dbReference>
<name>A0ABS5V3H4_9GAMM</name>
<feature type="domain" description="GGDEF" evidence="3">
    <location>
        <begin position="392"/>
        <end position="527"/>
    </location>
</feature>
<dbReference type="Gene3D" id="3.30.70.270">
    <property type="match status" value="1"/>
</dbReference>
<protein>
    <submittedName>
        <fullName evidence="4">Diguanylate cyclase</fullName>
        <ecNumber evidence="4">2.7.7.65</ecNumber>
    </submittedName>
</protein>
<feature type="domain" description="HAMP" evidence="2">
    <location>
        <begin position="168"/>
        <end position="222"/>
    </location>
</feature>
<proteinExistence type="predicted"/>
<dbReference type="SMART" id="SM00304">
    <property type="entry name" value="HAMP"/>
    <property type="match status" value="1"/>
</dbReference>
<dbReference type="EMBL" id="JAHEPS010000002">
    <property type="protein sequence ID" value="MBT1444244.1"/>
    <property type="molecule type" value="Genomic_DNA"/>
</dbReference>
<dbReference type="SUPFAM" id="SSF158472">
    <property type="entry name" value="HAMP domain-like"/>
    <property type="match status" value="1"/>
</dbReference>
<dbReference type="InterPro" id="IPR000014">
    <property type="entry name" value="PAS"/>
</dbReference>
<dbReference type="Pfam" id="PF13426">
    <property type="entry name" value="PAS_9"/>
    <property type="match status" value="1"/>
</dbReference>
<dbReference type="SUPFAM" id="SSF55073">
    <property type="entry name" value="Nucleotide cyclase"/>
    <property type="match status" value="1"/>
</dbReference>
<dbReference type="PANTHER" id="PTHR44757">
    <property type="entry name" value="DIGUANYLATE CYCLASE DGCP"/>
    <property type="match status" value="1"/>
</dbReference>
<sequence length="532" mass="59333">MILSSQKLYIKVALAIGLGALIAAVAACLYFYLDAKESKQAEARSQISQLAMTVQSTASVALYVQDGELGREIVEGLEVNDLIAGAQLSTNAGVWVSSAGFAGANEKALLQFDIPHPFFAGEVLGHLKLLPNSRYIDESATKGAVKQAWVLALQSALIALLVSFLVHKTLTAPLNQLTRNFGRISPGEDDPLDIPRYHERDEIGSLVNGINELIGKLNHSIETERTLRERTELLERKFRLIFERASAGICLIDKQNQLLVANEAFERLCGTKSLESKPCLISWFEEETELESFLRELRQNSHLNHVEMELQLRTENAESLKWVHCLFSKVEDSEGVSDLLIEIMMYDITERTYRERMIRFEAEHDLLTQLKNRRAGERLLHEMMRRADQTASPMGLMLIDLDRFKPVNDVYGHEAGDTVLKAIAERLMRLVDDNGVVIRWGGDEFLIGVANVDKDYNLLKTLASNILQQVSKPVMIRGNLNCDVGASIGIAVYPHHGQTLEAMLEAADVAMYDVKEQGRGSYQFGRLPPGAA</sequence>
<gene>
    <name evidence="4" type="ORF">KJI95_06860</name>
</gene>
<dbReference type="SMART" id="SM00267">
    <property type="entry name" value="GGDEF"/>
    <property type="match status" value="1"/>
</dbReference>
<dbReference type="PROSITE" id="PS50887">
    <property type="entry name" value="GGDEF"/>
    <property type="match status" value="1"/>
</dbReference>
<dbReference type="InterPro" id="IPR035965">
    <property type="entry name" value="PAS-like_dom_sf"/>
</dbReference>
<evidence type="ECO:0000313" key="4">
    <source>
        <dbReference type="EMBL" id="MBT1444244.1"/>
    </source>
</evidence>
<comment type="caution">
    <text evidence="4">The sequence shown here is derived from an EMBL/GenBank/DDBJ whole genome shotgun (WGS) entry which is preliminary data.</text>
</comment>
<dbReference type="NCBIfam" id="TIGR00229">
    <property type="entry name" value="sensory_box"/>
    <property type="match status" value="1"/>
</dbReference>
<dbReference type="Proteomes" id="UP001195903">
    <property type="component" value="Unassembled WGS sequence"/>
</dbReference>
<keyword evidence="4" id="KW-0808">Transferase</keyword>
<keyword evidence="1" id="KW-0812">Transmembrane</keyword>
<dbReference type="Gene3D" id="6.10.340.10">
    <property type="match status" value="1"/>
</dbReference>
<dbReference type="PROSITE" id="PS50885">
    <property type="entry name" value="HAMP"/>
    <property type="match status" value="1"/>
</dbReference>
<feature type="transmembrane region" description="Helical" evidence="1">
    <location>
        <begin position="12"/>
        <end position="33"/>
    </location>
</feature>
<evidence type="ECO:0000259" key="3">
    <source>
        <dbReference type="PROSITE" id="PS50887"/>
    </source>
</evidence>
<keyword evidence="1" id="KW-0472">Membrane</keyword>
<reference evidence="4 5" key="1">
    <citation type="submission" date="2021-05" db="EMBL/GenBank/DDBJ databases">
        <title>Shewanella sp. JM162201.</title>
        <authorList>
            <person name="Xu S."/>
            <person name="Li A."/>
        </authorList>
    </citation>
    <scope>NUCLEOTIDE SEQUENCE [LARGE SCALE GENOMIC DNA]</scope>
    <source>
        <strain evidence="4 5">JM162201</strain>
    </source>
</reference>